<keyword evidence="1" id="KW-0472">Membrane</keyword>
<name>A0A0A1ZVY8_PROMR</name>
<evidence type="ECO:0000313" key="3">
    <source>
        <dbReference type="Proteomes" id="UP000030491"/>
    </source>
</evidence>
<gene>
    <name evidence="2" type="ORF">EU93_0587</name>
</gene>
<keyword evidence="1" id="KW-0812">Transmembrane</keyword>
<dbReference type="EMBL" id="JNAJ01000008">
    <property type="protein sequence ID" value="KGF92323.1"/>
    <property type="molecule type" value="Genomic_DNA"/>
</dbReference>
<reference evidence="3" key="1">
    <citation type="journal article" date="2014" name="Sci. Data">
        <title>Genomes of diverse isolates of the marine cyanobacterium Prochlorococcus.</title>
        <authorList>
            <person name="Biller S."/>
            <person name="Berube P."/>
            <person name="Thompson J."/>
            <person name="Kelly L."/>
            <person name="Roggensack S."/>
            <person name="Awad L."/>
            <person name="Roache-Johnson K."/>
            <person name="Ding H."/>
            <person name="Giovannoni S.J."/>
            <person name="Moore L.R."/>
            <person name="Chisholm S.W."/>
        </authorList>
    </citation>
    <scope>NUCLEOTIDE SEQUENCE [LARGE SCALE GENOMIC DNA]</scope>
</reference>
<comment type="caution">
    <text evidence="2">The sequence shown here is derived from an EMBL/GenBank/DDBJ whole genome shotgun (WGS) entry which is preliminary data.</text>
</comment>
<keyword evidence="1" id="KW-1133">Transmembrane helix</keyword>
<proteinExistence type="predicted"/>
<dbReference type="AlphaFoldDB" id="A0A0A1ZVY8"/>
<evidence type="ECO:0000313" key="2">
    <source>
        <dbReference type="EMBL" id="KGF92323.1"/>
    </source>
</evidence>
<organism evidence="2 3">
    <name type="scientific">Prochlorococcus marinus str. MIT 9116</name>
    <dbReference type="NCBI Taxonomy" id="167544"/>
    <lineage>
        <taxon>Bacteria</taxon>
        <taxon>Bacillati</taxon>
        <taxon>Cyanobacteriota</taxon>
        <taxon>Cyanophyceae</taxon>
        <taxon>Synechococcales</taxon>
        <taxon>Prochlorococcaceae</taxon>
        <taxon>Prochlorococcus</taxon>
    </lineage>
</organism>
<feature type="transmembrane region" description="Helical" evidence="1">
    <location>
        <begin position="12"/>
        <end position="34"/>
    </location>
</feature>
<protein>
    <submittedName>
        <fullName evidence="2">Uncharacterized protein</fullName>
    </submittedName>
</protein>
<accession>A0A0A1ZVY8</accession>
<sequence>MIKKINEKFHKLNNLNLALLTRMSIVFFFNYLALNNDFHLILCD</sequence>
<evidence type="ECO:0000256" key="1">
    <source>
        <dbReference type="SAM" id="Phobius"/>
    </source>
</evidence>
<dbReference type="Proteomes" id="UP000030491">
    <property type="component" value="Unassembled WGS sequence"/>
</dbReference>